<dbReference type="EMBL" id="JBJQND010000001">
    <property type="protein sequence ID" value="KAL3890822.1"/>
    <property type="molecule type" value="Genomic_DNA"/>
</dbReference>
<evidence type="ECO:0000256" key="4">
    <source>
        <dbReference type="ARBA" id="ARBA00023054"/>
    </source>
</evidence>
<keyword evidence="10" id="KW-1185">Reference proteome</keyword>
<dbReference type="PANTHER" id="PTHR48417:SF1">
    <property type="entry name" value="ATP SYNTHASE F1 SUBUNIT EPSILON"/>
    <property type="match status" value="1"/>
</dbReference>
<evidence type="ECO:0000256" key="7">
    <source>
        <dbReference type="SAM" id="Coils"/>
    </source>
</evidence>
<dbReference type="Proteomes" id="UP001634394">
    <property type="component" value="Unassembled WGS sequence"/>
</dbReference>
<evidence type="ECO:0000256" key="3">
    <source>
        <dbReference type="ARBA" id="ARBA00022946"/>
    </source>
</evidence>
<dbReference type="AlphaFoldDB" id="A0ABD3XX69"/>
<evidence type="ECO:0000256" key="5">
    <source>
        <dbReference type="ARBA" id="ARBA00023128"/>
    </source>
</evidence>
<evidence type="ECO:0000256" key="8">
    <source>
        <dbReference type="SAM" id="MobiDB-lite"/>
    </source>
</evidence>
<dbReference type="Gene3D" id="1.20.5.500">
    <property type="entry name" value="Single helix bin"/>
    <property type="match status" value="1"/>
</dbReference>
<reference evidence="9 10" key="1">
    <citation type="submission" date="2024-11" db="EMBL/GenBank/DDBJ databases">
        <title>Chromosome-level genome assembly of the freshwater bivalve Anodonta woodiana.</title>
        <authorList>
            <person name="Chen X."/>
        </authorList>
    </citation>
    <scope>NUCLEOTIDE SEQUENCE [LARGE SCALE GENOMIC DNA]</scope>
    <source>
        <strain evidence="9">MN2024</strain>
        <tissue evidence="9">Gills</tissue>
    </source>
</reference>
<accession>A0ABD3XX69</accession>
<organism evidence="9 10">
    <name type="scientific">Sinanodonta woodiana</name>
    <name type="common">Chinese pond mussel</name>
    <name type="synonym">Anodonta woodiana</name>
    <dbReference type="NCBI Taxonomy" id="1069815"/>
    <lineage>
        <taxon>Eukaryota</taxon>
        <taxon>Metazoa</taxon>
        <taxon>Spiralia</taxon>
        <taxon>Lophotrochozoa</taxon>
        <taxon>Mollusca</taxon>
        <taxon>Bivalvia</taxon>
        <taxon>Autobranchia</taxon>
        <taxon>Heteroconchia</taxon>
        <taxon>Palaeoheterodonta</taxon>
        <taxon>Unionida</taxon>
        <taxon>Unionoidea</taxon>
        <taxon>Unionidae</taxon>
        <taxon>Unioninae</taxon>
        <taxon>Sinanodonta</taxon>
    </lineage>
</organism>
<name>A0ABD3XX69_SINWO</name>
<gene>
    <name evidence="9" type="ORF">ACJMK2_003098</name>
</gene>
<feature type="compositionally biased region" description="Gly residues" evidence="8">
    <location>
        <begin position="26"/>
        <end position="38"/>
    </location>
</feature>
<feature type="coiled-coil region" evidence="7">
    <location>
        <begin position="64"/>
        <end position="108"/>
    </location>
</feature>
<proteinExistence type="inferred from homology"/>
<keyword evidence="3" id="KW-0809">Transit peptide</keyword>
<evidence type="ECO:0000313" key="10">
    <source>
        <dbReference type="Proteomes" id="UP001634394"/>
    </source>
</evidence>
<comment type="caution">
    <text evidence="9">The sequence shown here is derived from an EMBL/GenBank/DDBJ whole genome shotgun (WGS) entry which is preliminary data.</text>
</comment>
<evidence type="ECO:0000256" key="2">
    <source>
        <dbReference type="ARBA" id="ARBA00010901"/>
    </source>
</evidence>
<evidence type="ECO:0000313" key="9">
    <source>
        <dbReference type="EMBL" id="KAL3890822.1"/>
    </source>
</evidence>
<evidence type="ECO:0000256" key="6">
    <source>
        <dbReference type="ARBA" id="ARBA00030036"/>
    </source>
</evidence>
<dbReference type="GO" id="GO:0042030">
    <property type="term" value="F:ATPase inhibitor activity"/>
    <property type="evidence" value="ECO:0007669"/>
    <property type="project" value="UniProtKB-ARBA"/>
</dbReference>
<evidence type="ECO:0000256" key="1">
    <source>
        <dbReference type="ARBA" id="ARBA00004173"/>
    </source>
</evidence>
<protein>
    <recommendedName>
        <fullName evidence="6">ATP synthase F1 subunit epsilon</fullName>
    </recommendedName>
</protein>
<sequence length="116" mass="12833">MALRLRIPTLINSWKLIGVRNTSGEIGSGAGKGGGAGGAVREAGGSFGKREAAQEEEYFRRLQSAQLKELKDHLQDEVKHHEIAIKEHQEAILRHKKKMEKIQKMQEKGSGSDSDK</sequence>
<keyword evidence="4 7" id="KW-0175">Coiled coil</keyword>
<comment type="similarity">
    <text evidence="2">Belongs to the ATPase inhibitor family.</text>
</comment>
<feature type="region of interest" description="Disordered" evidence="8">
    <location>
        <begin position="25"/>
        <end position="52"/>
    </location>
</feature>
<dbReference type="PANTHER" id="PTHR48417">
    <property type="entry name" value="ATP SYNTHASE F1 SUBUNIT EPSILON"/>
    <property type="match status" value="1"/>
</dbReference>
<dbReference type="InterPro" id="IPR007648">
    <property type="entry name" value="ATPase_inhibitor_mt"/>
</dbReference>
<dbReference type="SUPFAM" id="SSF64602">
    <property type="entry name" value="F1 ATPase inhibitor, IF1, C-terminal domain"/>
    <property type="match status" value="1"/>
</dbReference>
<comment type="subcellular location">
    <subcellularLocation>
        <location evidence="1">Mitochondrion</location>
    </subcellularLocation>
</comment>
<dbReference type="Pfam" id="PF04568">
    <property type="entry name" value="IATP"/>
    <property type="match status" value="1"/>
</dbReference>
<dbReference type="GO" id="GO:0005739">
    <property type="term" value="C:mitochondrion"/>
    <property type="evidence" value="ECO:0007669"/>
    <property type="project" value="UniProtKB-SubCell"/>
</dbReference>
<dbReference type="FunFam" id="1.20.5.500:FF:000007">
    <property type="entry name" value="ATPase inhibitor, putative"/>
    <property type="match status" value="1"/>
</dbReference>
<keyword evidence="5" id="KW-0496">Mitochondrion</keyword>